<evidence type="ECO:0000313" key="3">
    <source>
        <dbReference type="Proteomes" id="UP000222626"/>
    </source>
</evidence>
<evidence type="ECO:0000313" key="2">
    <source>
        <dbReference type="EMBL" id="BBA26416.1"/>
    </source>
</evidence>
<dbReference type="RefSeq" id="YP_009789862.1">
    <property type="nucleotide sequence ID" value="NC_047819.1"/>
</dbReference>
<name>A0A286P061_9CAUD</name>
<reference evidence="2 3" key="1">
    <citation type="submission" date="2017-02" db="EMBL/GenBank/DDBJ databases">
        <title>T7phage infectious to Pectobacterium.</title>
        <authorList>
            <person name="Hirata H."/>
            <person name="Kashihara M."/>
        </authorList>
    </citation>
    <scope>NUCLEOTIDE SEQUENCE [LARGE SCALE GENOMIC DNA]</scope>
</reference>
<feature type="region of interest" description="Disordered" evidence="1">
    <location>
        <begin position="36"/>
        <end position="55"/>
    </location>
</feature>
<proteinExistence type="predicted"/>
<keyword evidence="3" id="KW-1185">Reference proteome</keyword>
<dbReference type="Proteomes" id="UP000222626">
    <property type="component" value="Segment"/>
</dbReference>
<evidence type="ECO:0000256" key="1">
    <source>
        <dbReference type="SAM" id="MobiDB-lite"/>
    </source>
</evidence>
<dbReference type="EMBL" id="LC216347">
    <property type="protein sequence ID" value="BBA26416.1"/>
    <property type="molecule type" value="Genomic_DNA"/>
</dbReference>
<organism evidence="2 3">
    <name type="scientific">Pectobacterium phage PPWS4</name>
    <dbReference type="NCBI Taxonomy" id="1961914"/>
    <lineage>
        <taxon>Viruses</taxon>
        <taxon>Duplodnaviria</taxon>
        <taxon>Heunggongvirae</taxon>
        <taxon>Uroviricota</taxon>
        <taxon>Caudoviricetes</taxon>
        <taxon>Autographivirales</taxon>
        <taxon>Autotranscriptaviridae</taxon>
        <taxon>Studiervirinae</taxon>
        <taxon>Pektosvirus</taxon>
        <taxon>Pektosvirus PPWS4</taxon>
    </lineage>
</organism>
<dbReference type="GeneID" id="54980061"/>
<protein>
    <submittedName>
        <fullName evidence="2">Uncharacterized protein</fullName>
    </submittedName>
</protein>
<sequence>MITLGVHMFICLSPYLLGLIKCLIRFDLKLTPQDHSLSLSSSSGVYQSDLSLPFH</sequence>
<dbReference type="KEGG" id="vg:54980061"/>
<accession>A0A286P061</accession>